<name>A0ABN8IK32_9NEOP</name>
<sequence length="110" mass="11936">MFAHCYIYRDPIKGSGDDSALSVNPQRETSALQSGILICERELHGAVFRVIASVIPQLATSPTSLRSGGAHPLPAYQLLFSNSANARHLSNVDWTGLLELNRNYAPSNKA</sequence>
<evidence type="ECO:0000313" key="1">
    <source>
        <dbReference type="EMBL" id="CAH2059597.1"/>
    </source>
</evidence>
<accession>A0ABN8IK32</accession>
<organism evidence="1 2">
    <name type="scientific">Iphiclides podalirius</name>
    <name type="common">scarce swallowtail</name>
    <dbReference type="NCBI Taxonomy" id="110791"/>
    <lineage>
        <taxon>Eukaryota</taxon>
        <taxon>Metazoa</taxon>
        <taxon>Ecdysozoa</taxon>
        <taxon>Arthropoda</taxon>
        <taxon>Hexapoda</taxon>
        <taxon>Insecta</taxon>
        <taxon>Pterygota</taxon>
        <taxon>Neoptera</taxon>
        <taxon>Endopterygota</taxon>
        <taxon>Lepidoptera</taxon>
        <taxon>Glossata</taxon>
        <taxon>Ditrysia</taxon>
        <taxon>Papilionoidea</taxon>
        <taxon>Papilionidae</taxon>
        <taxon>Papilioninae</taxon>
        <taxon>Iphiclides</taxon>
    </lineage>
</organism>
<gene>
    <name evidence="1" type="ORF">IPOD504_LOCUS10941</name>
</gene>
<reference evidence="1" key="1">
    <citation type="submission" date="2022-03" db="EMBL/GenBank/DDBJ databases">
        <authorList>
            <person name="Martin H S."/>
        </authorList>
    </citation>
    <scope>NUCLEOTIDE SEQUENCE</scope>
</reference>
<dbReference type="Proteomes" id="UP000837857">
    <property type="component" value="Chromosome 26"/>
</dbReference>
<evidence type="ECO:0000313" key="2">
    <source>
        <dbReference type="Proteomes" id="UP000837857"/>
    </source>
</evidence>
<protein>
    <submittedName>
        <fullName evidence="1">Uncharacterized protein</fullName>
    </submittedName>
</protein>
<feature type="non-terminal residue" evidence="1">
    <location>
        <position position="1"/>
    </location>
</feature>
<dbReference type="EMBL" id="OW152838">
    <property type="protein sequence ID" value="CAH2059597.1"/>
    <property type="molecule type" value="Genomic_DNA"/>
</dbReference>
<proteinExistence type="predicted"/>
<keyword evidence="2" id="KW-1185">Reference proteome</keyword>